<dbReference type="SUPFAM" id="SSF159127">
    <property type="entry name" value="HupF/HypC-like"/>
    <property type="match status" value="1"/>
</dbReference>
<dbReference type="PANTHER" id="PTHR35177">
    <property type="entry name" value="HYDROGENASE MATURATION FACTOR HYBG"/>
    <property type="match status" value="1"/>
</dbReference>
<dbReference type="OrthoDB" id="9806017at2"/>
<reference evidence="3 4" key="1">
    <citation type="submission" date="2014-04" db="EMBL/GenBank/DDBJ databases">
        <title>Marinobacterium kochiensis sp. nov., isolated from sediment sample collected from Kochi backwaters in Kerala, India.</title>
        <authorList>
            <person name="Singh A."/>
            <person name="Pinnaka A.K."/>
        </authorList>
    </citation>
    <scope>NUCLEOTIDE SEQUENCE [LARGE SCALE GENOMIC DNA]</scope>
    <source>
        <strain evidence="3 4">AK27</strain>
    </source>
</reference>
<dbReference type="PROSITE" id="PS01097">
    <property type="entry name" value="HUPF_HYPC"/>
    <property type="match status" value="1"/>
</dbReference>
<keyword evidence="4" id="KW-1185">Reference proteome</keyword>
<dbReference type="RefSeq" id="WP_036182520.1">
    <property type="nucleotide sequence ID" value="NZ_JMQN01000007.1"/>
</dbReference>
<evidence type="ECO:0000256" key="2">
    <source>
        <dbReference type="SAM" id="MobiDB-lite"/>
    </source>
</evidence>
<evidence type="ECO:0000313" key="4">
    <source>
        <dbReference type="Proteomes" id="UP000028252"/>
    </source>
</evidence>
<dbReference type="PRINTS" id="PR00445">
    <property type="entry name" value="HUPFHYPC"/>
</dbReference>
<name>A0A081G4G4_9GAMM</name>
<gene>
    <name evidence="3" type="ORF">ADIMK_0191</name>
</gene>
<comment type="caution">
    <text evidence="3">The sequence shown here is derived from an EMBL/GenBank/DDBJ whole genome shotgun (WGS) entry which is preliminary data.</text>
</comment>
<evidence type="ECO:0000313" key="3">
    <source>
        <dbReference type="EMBL" id="KEA65669.1"/>
    </source>
</evidence>
<dbReference type="EMBL" id="JMQN01000007">
    <property type="protein sequence ID" value="KEA65669.1"/>
    <property type="molecule type" value="Genomic_DNA"/>
</dbReference>
<dbReference type="GO" id="GO:0005506">
    <property type="term" value="F:iron ion binding"/>
    <property type="evidence" value="ECO:0007669"/>
    <property type="project" value="TreeGrafter"/>
</dbReference>
<feature type="compositionally biased region" description="Polar residues" evidence="2">
    <location>
        <begin position="99"/>
        <end position="109"/>
    </location>
</feature>
<dbReference type="GO" id="GO:0051604">
    <property type="term" value="P:protein maturation"/>
    <property type="evidence" value="ECO:0007669"/>
    <property type="project" value="TreeGrafter"/>
</dbReference>
<organism evidence="3 4">
    <name type="scientific">Marinobacterium lacunae</name>
    <dbReference type="NCBI Taxonomy" id="1232683"/>
    <lineage>
        <taxon>Bacteria</taxon>
        <taxon>Pseudomonadati</taxon>
        <taxon>Pseudomonadota</taxon>
        <taxon>Gammaproteobacteria</taxon>
        <taxon>Oceanospirillales</taxon>
        <taxon>Oceanospirillaceae</taxon>
        <taxon>Marinobacterium</taxon>
    </lineage>
</organism>
<dbReference type="Gene3D" id="2.30.30.140">
    <property type="match status" value="1"/>
</dbReference>
<dbReference type="eggNOG" id="COG0298">
    <property type="taxonomic scope" value="Bacteria"/>
</dbReference>
<comment type="similarity">
    <text evidence="1">Belongs to the HupF/HypC family.</text>
</comment>
<dbReference type="Proteomes" id="UP000028252">
    <property type="component" value="Unassembled WGS sequence"/>
</dbReference>
<feature type="region of interest" description="Disordered" evidence="2">
    <location>
        <begin position="90"/>
        <end position="109"/>
    </location>
</feature>
<dbReference type="PANTHER" id="PTHR35177:SF1">
    <property type="entry name" value="HYDROGENASE MATURATION FACTOR HYPC"/>
    <property type="match status" value="1"/>
</dbReference>
<dbReference type="NCBIfam" id="TIGR00074">
    <property type="entry name" value="hypC_hupF"/>
    <property type="match status" value="1"/>
</dbReference>
<sequence length="109" mass="11863">MCIGIPMQVVELAEGRALCREGEQLDWIDTRLIDPPDAGEWLLVFAGAARERISSERAGHINNALAALKASARGDRAGIDELFADLVGREPQLPPHLQPHSNSGQQKDN</sequence>
<dbReference type="InterPro" id="IPR019812">
    <property type="entry name" value="Hydgase_assmbl_chp_CS"/>
</dbReference>
<proteinExistence type="inferred from homology"/>
<dbReference type="STRING" id="1232683.ADIMK_0191"/>
<accession>A0A081G4G4</accession>
<dbReference type="GO" id="GO:1902670">
    <property type="term" value="F:carbon dioxide binding"/>
    <property type="evidence" value="ECO:0007669"/>
    <property type="project" value="TreeGrafter"/>
</dbReference>
<dbReference type="Pfam" id="PF01455">
    <property type="entry name" value="HupF_HypC"/>
    <property type="match status" value="1"/>
</dbReference>
<dbReference type="InterPro" id="IPR001109">
    <property type="entry name" value="Hydrogenase_HupF/HypC"/>
</dbReference>
<evidence type="ECO:0000256" key="1">
    <source>
        <dbReference type="ARBA" id="ARBA00006018"/>
    </source>
</evidence>
<dbReference type="AlphaFoldDB" id="A0A081G4G4"/>
<protein>
    <submittedName>
        <fullName evidence="3">Hydrogenase maturation protein HupF/HypC/HoxL</fullName>
    </submittedName>
</protein>
<dbReference type="PATRIC" id="fig|1232683.4.peg.187"/>